<dbReference type="Gene3D" id="1.10.1580.10">
    <property type="match status" value="1"/>
</dbReference>
<dbReference type="InterPro" id="IPR023179">
    <property type="entry name" value="GTP-bd_ortho_bundle_sf"/>
</dbReference>
<evidence type="ECO:0000256" key="2">
    <source>
        <dbReference type="ARBA" id="ARBA00023134"/>
    </source>
</evidence>
<dbReference type="PANTHER" id="PTHR11089">
    <property type="entry name" value="GTP-BINDING PROTEIN-RELATED"/>
    <property type="match status" value="1"/>
</dbReference>
<sequence>MKLDKVNSSGKKDLEGYKGLINYEKPFRERMISAITGTKGELIDWENDNDFLVQLCKLTGKLLKGGEPDYMTAAKMILHDWQRAKIPFFVPPPEEEERALDEVEDEAEVDAIDDDDEAAAARKGIDDVISSQKIDTLVVQMDLFGEQELMGAPLEL</sequence>
<dbReference type="Proteomes" id="UP001567538">
    <property type="component" value="Unassembled WGS sequence"/>
</dbReference>
<evidence type="ECO:0000313" key="3">
    <source>
        <dbReference type="EMBL" id="KAL1567360.1"/>
    </source>
</evidence>
<reference evidence="3 4" key="1">
    <citation type="submission" date="2024-06" db="EMBL/GenBank/DDBJ databases">
        <title>A chromosome level genome sequence of Diviner's sage (Salvia divinorum).</title>
        <authorList>
            <person name="Ford S.A."/>
            <person name="Ro D.-K."/>
            <person name="Ness R.W."/>
            <person name="Phillips M.A."/>
        </authorList>
    </citation>
    <scope>NUCLEOTIDE SEQUENCE [LARGE SCALE GENOMIC DNA]</scope>
    <source>
        <strain evidence="3">SAF-2024a</strain>
        <tissue evidence="3">Leaf</tissue>
    </source>
</reference>
<dbReference type="PANTHER" id="PTHR11089:SF9">
    <property type="entry name" value="NUCLEOLAR GTP-BINDING PROTEIN 2"/>
    <property type="match status" value="1"/>
</dbReference>
<dbReference type="EMBL" id="JBEAFC010000002">
    <property type="protein sequence ID" value="KAL1567360.1"/>
    <property type="molecule type" value="Genomic_DNA"/>
</dbReference>
<evidence type="ECO:0000256" key="1">
    <source>
        <dbReference type="ARBA" id="ARBA00022741"/>
    </source>
</evidence>
<evidence type="ECO:0000313" key="4">
    <source>
        <dbReference type="Proteomes" id="UP001567538"/>
    </source>
</evidence>
<gene>
    <name evidence="3" type="ORF">AAHA92_02847</name>
</gene>
<name>A0ABD1IF63_SALDI</name>
<accession>A0ABD1IF63</accession>
<keyword evidence="1" id="KW-0547">Nucleotide-binding</keyword>
<comment type="caution">
    <text evidence="3">The sequence shown here is derived from an EMBL/GenBank/DDBJ whole genome shotgun (WGS) entry which is preliminary data.</text>
</comment>
<organism evidence="3 4">
    <name type="scientific">Salvia divinorum</name>
    <name type="common">Maria pastora</name>
    <name type="synonym">Diviner's sage</name>
    <dbReference type="NCBI Taxonomy" id="28513"/>
    <lineage>
        <taxon>Eukaryota</taxon>
        <taxon>Viridiplantae</taxon>
        <taxon>Streptophyta</taxon>
        <taxon>Embryophyta</taxon>
        <taxon>Tracheophyta</taxon>
        <taxon>Spermatophyta</taxon>
        <taxon>Magnoliopsida</taxon>
        <taxon>eudicotyledons</taxon>
        <taxon>Gunneridae</taxon>
        <taxon>Pentapetalae</taxon>
        <taxon>asterids</taxon>
        <taxon>lamiids</taxon>
        <taxon>Lamiales</taxon>
        <taxon>Lamiaceae</taxon>
        <taxon>Nepetoideae</taxon>
        <taxon>Mentheae</taxon>
        <taxon>Salviinae</taxon>
        <taxon>Salvia</taxon>
        <taxon>Salvia subgen. Calosphace</taxon>
    </lineage>
</organism>
<dbReference type="GO" id="GO:0005525">
    <property type="term" value="F:GTP binding"/>
    <property type="evidence" value="ECO:0007669"/>
    <property type="project" value="UniProtKB-KW"/>
</dbReference>
<keyword evidence="4" id="KW-1185">Reference proteome</keyword>
<dbReference type="InterPro" id="IPR050755">
    <property type="entry name" value="TRAFAC_YlqF/YawG_RiboMat"/>
</dbReference>
<dbReference type="AlphaFoldDB" id="A0ABD1IF63"/>
<proteinExistence type="predicted"/>
<protein>
    <submittedName>
        <fullName evidence="3">Nuclear/nucleolar GTPase 2-like</fullName>
    </submittedName>
</protein>
<keyword evidence="2" id="KW-0342">GTP-binding</keyword>